<accession>A0AAJ0CEY6</accession>
<feature type="compositionally biased region" description="Low complexity" evidence="1">
    <location>
        <begin position="116"/>
        <end position="125"/>
    </location>
</feature>
<comment type="caution">
    <text evidence="2">The sequence shown here is derived from an EMBL/GenBank/DDBJ whole genome shotgun (WGS) entry which is preliminary data.</text>
</comment>
<protein>
    <submittedName>
        <fullName evidence="2">Uncharacterized protein</fullName>
    </submittedName>
</protein>
<organism evidence="2 3">
    <name type="scientific">Conoideocrella luteorostrata</name>
    <dbReference type="NCBI Taxonomy" id="1105319"/>
    <lineage>
        <taxon>Eukaryota</taxon>
        <taxon>Fungi</taxon>
        <taxon>Dikarya</taxon>
        <taxon>Ascomycota</taxon>
        <taxon>Pezizomycotina</taxon>
        <taxon>Sordariomycetes</taxon>
        <taxon>Hypocreomycetidae</taxon>
        <taxon>Hypocreales</taxon>
        <taxon>Clavicipitaceae</taxon>
        <taxon>Conoideocrella</taxon>
    </lineage>
</organism>
<dbReference type="AlphaFoldDB" id="A0AAJ0CEY6"/>
<feature type="compositionally biased region" description="Low complexity" evidence="1">
    <location>
        <begin position="11"/>
        <end position="30"/>
    </location>
</feature>
<feature type="compositionally biased region" description="Acidic residues" evidence="1">
    <location>
        <begin position="31"/>
        <end position="41"/>
    </location>
</feature>
<evidence type="ECO:0000313" key="3">
    <source>
        <dbReference type="Proteomes" id="UP001251528"/>
    </source>
</evidence>
<gene>
    <name evidence="2" type="ORF">QQS21_011020</name>
</gene>
<feature type="compositionally biased region" description="Low complexity" evidence="1">
    <location>
        <begin position="80"/>
        <end position="102"/>
    </location>
</feature>
<reference evidence="2" key="1">
    <citation type="submission" date="2023-06" db="EMBL/GenBank/DDBJ databases">
        <title>Conoideocrella luteorostrata (Hypocreales: Clavicipitaceae), a potential biocontrol fungus for elongate hemlock scale in United States Christmas tree production areas.</title>
        <authorList>
            <person name="Barrett H."/>
            <person name="Lovett B."/>
            <person name="Macias A.M."/>
            <person name="Stajich J.E."/>
            <person name="Kasson M.T."/>
        </authorList>
    </citation>
    <scope>NUCLEOTIDE SEQUENCE</scope>
    <source>
        <strain evidence="2">ARSEF 14590</strain>
    </source>
</reference>
<name>A0AAJ0CEY6_9HYPO</name>
<feature type="compositionally biased region" description="Basic residues" evidence="1">
    <location>
        <begin position="1"/>
        <end position="10"/>
    </location>
</feature>
<evidence type="ECO:0000256" key="1">
    <source>
        <dbReference type="SAM" id="MobiDB-lite"/>
    </source>
</evidence>
<evidence type="ECO:0000313" key="2">
    <source>
        <dbReference type="EMBL" id="KAK2591302.1"/>
    </source>
</evidence>
<proteinExistence type="predicted"/>
<keyword evidence="3" id="KW-1185">Reference proteome</keyword>
<dbReference type="EMBL" id="JASWJB010000347">
    <property type="protein sequence ID" value="KAK2591302.1"/>
    <property type="molecule type" value="Genomic_DNA"/>
</dbReference>
<sequence>MVVRTRRKWLARATTRGSTTPPTGDSTSSGDESEPDEEDDDDRQRASESVPESTSRPKSETEGGRVPTRAKQQPVREQRQANARVAARVARKTTTTTSAVKRPQNLTRAREDRHQQGQAAQGQVRQPRRQVK</sequence>
<dbReference type="Proteomes" id="UP001251528">
    <property type="component" value="Unassembled WGS sequence"/>
</dbReference>
<feature type="region of interest" description="Disordered" evidence="1">
    <location>
        <begin position="1"/>
        <end position="132"/>
    </location>
</feature>